<evidence type="ECO:0000313" key="2">
    <source>
        <dbReference type="Proteomes" id="UP000325081"/>
    </source>
</evidence>
<sequence>YPWGNKNIKWRGFHVGHPYTLGHINPLVRHSPKVKRVQQVGQHKVHHLQGEVETRAYPPARAKWDELEILAPNVQMVKPLGLELQHIGPPYLWVPMQFPYVDHEPCPSRDMVASDATVLGKLTWAAKWACRYLASSFDDGIIIIFTMKSSTTSRNRYHDIHKIPRPIILTRTLFLPMFREPFTYNPIQLLRIFLHPLLVPTNIQPRQIRQRISGNKHPRQLKKIPHHPLTLPRLILKTLPSNYPEHHVQIQISKPLFHVHQSPSRPKQLVHGSSRLGHAHELDRDEFSHLPPERAVRGICEHGVVVAQVLACPELRAGRDCHVAGCEHVLGKLPAADDHGPFKSQTDSEDWAVAASLKWGRPPAGDIKWRWPVKSLAPPASGGDLCVVVDLDQLRPPAGDIKWRWPVKSLAPPASGGDLCVVVDLDQPRMYFWQVFSQPFLPSLVLGSSQSNRRSLGHSTMIINPSARGRVKSFHHRLVLLDRPPRHSCFTPLNCWVTPPCRDVHFHHLRSSEQVVQPRLHQP</sequence>
<keyword evidence="2" id="KW-1185">Reference proteome</keyword>
<dbReference type="EMBL" id="BKCP01006849">
    <property type="protein sequence ID" value="GER44254.1"/>
    <property type="molecule type" value="Genomic_DNA"/>
</dbReference>
<dbReference type="AlphaFoldDB" id="A0A5A7QGR9"/>
<name>A0A5A7QGR9_STRAF</name>
<dbReference type="Proteomes" id="UP000325081">
    <property type="component" value="Unassembled WGS sequence"/>
</dbReference>
<accession>A0A5A7QGR9</accession>
<feature type="non-terminal residue" evidence="1">
    <location>
        <position position="1"/>
    </location>
</feature>
<evidence type="ECO:0000313" key="1">
    <source>
        <dbReference type="EMBL" id="GER44254.1"/>
    </source>
</evidence>
<feature type="non-terminal residue" evidence="1">
    <location>
        <position position="523"/>
    </location>
</feature>
<comment type="caution">
    <text evidence="1">The sequence shown here is derived from an EMBL/GenBank/DDBJ whole genome shotgun (WGS) entry which is preliminary data.</text>
</comment>
<reference evidence="2" key="1">
    <citation type="journal article" date="2019" name="Curr. Biol.">
        <title>Genome Sequence of Striga asiatica Provides Insight into the Evolution of Plant Parasitism.</title>
        <authorList>
            <person name="Yoshida S."/>
            <person name="Kim S."/>
            <person name="Wafula E.K."/>
            <person name="Tanskanen J."/>
            <person name="Kim Y.M."/>
            <person name="Honaas L."/>
            <person name="Yang Z."/>
            <person name="Spallek T."/>
            <person name="Conn C.E."/>
            <person name="Ichihashi Y."/>
            <person name="Cheong K."/>
            <person name="Cui S."/>
            <person name="Der J.P."/>
            <person name="Gundlach H."/>
            <person name="Jiao Y."/>
            <person name="Hori C."/>
            <person name="Ishida J.K."/>
            <person name="Kasahara H."/>
            <person name="Kiba T."/>
            <person name="Kim M.S."/>
            <person name="Koo N."/>
            <person name="Laohavisit A."/>
            <person name="Lee Y.H."/>
            <person name="Lumba S."/>
            <person name="McCourt P."/>
            <person name="Mortimer J.C."/>
            <person name="Mutuku J.M."/>
            <person name="Nomura T."/>
            <person name="Sasaki-Sekimoto Y."/>
            <person name="Seto Y."/>
            <person name="Wang Y."/>
            <person name="Wakatake T."/>
            <person name="Sakakibara H."/>
            <person name="Demura T."/>
            <person name="Yamaguchi S."/>
            <person name="Yoneyama K."/>
            <person name="Manabe R.I."/>
            <person name="Nelson D.C."/>
            <person name="Schulman A.H."/>
            <person name="Timko M.P."/>
            <person name="dePamphilis C.W."/>
            <person name="Choi D."/>
            <person name="Shirasu K."/>
        </authorList>
    </citation>
    <scope>NUCLEOTIDE SEQUENCE [LARGE SCALE GENOMIC DNA]</scope>
    <source>
        <strain evidence="2">cv. UVA1</strain>
    </source>
</reference>
<protein>
    <submittedName>
        <fullName evidence="1">p-glycoprotein 16</fullName>
    </submittedName>
</protein>
<proteinExistence type="predicted"/>
<organism evidence="1 2">
    <name type="scientific">Striga asiatica</name>
    <name type="common">Asiatic witchweed</name>
    <name type="synonym">Buchnera asiatica</name>
    <dbReference type="NCBI Taxonomy" id="4170"/>
    <lineage>
        <taxon>Eukaryota</taxon>
        <taxon>Viridiplantae</taxon>
        <taxon>Streptophyta</taxon>
        <taxon>Embryophyta</taxon>
        <taxon>Tracheophyta</taxon>
        <taxon>Spermatophyta</taxon>
        <taxon>Magnoliopsida</taxon>
        <taxon>eudicotyledons</taxon>
        <taxon>Gunneridae</taxon>
        <taxon>Pentapetalae</taxon>
        <taxon>asterids</taxon>
        <taxon>lamiids</taxon>
        <taxon>Lamiales</taxon>
        <taxon>Orobanchaceae</taxon>
        <taxon>Buchnereae</taxon>
        <taxon>Striga</taxon>
    </lineage>
</organism>
<gene>
    <name evidence="1" type="ORF">STAS_21156</name>
</gene>